<dbReference type="SUPFAM" id="SSF53474">
    <property type="entry name" value="alpha/beta-Hydrolases"/>
    <property type="match status" value="1"/>
</dbReference>
<protein>
    <submittedName>
        <fullName evidence="2">Alpha/beta hydrolase</fullName>
    </submittedName>
</protein>
<keyword evidence="3" id="KW-1185">Reference proteome</keyword>
<keyword evidence="2" id="KW-0378">Hydrolase</keyword>
<proteinExistence type="predicted"/>
<dbReference type="RefSeq" id="WP_144088544.1">
    <property type="nucleotide sequence ID" value="NZ_VMHE01000009.1"/>
</dbReference>
<dbReference type="OrthoDB" id="9808398at2"/>
<feature type="domain" description="AB hydrolase-1" evidence="1">
    <location>
        <begin position="28"/>
        <end position="261"/>
    </location>
</feature>
<dbReference type="AlphaFoldDB" id="A0A556PM43"/>
<dbReference type="Gene3D" id="3.40.50.1820">
    <property type="entry name" value="alpha/beta hydrolase"/>
    <property type="match status" value="1"/>
</dbReference>
<name>A0A556PM43_9BACI</name>
<evidence type="ECO:0000313" key="2">
    <source>
        <dbReference type="EMBL" id="TSJ65470.1"/>
    </source>
</evidence>
<dbReference type="Pfam" id="PF00561">
    <property type="entry name" value="Abhydrolase_1"/>
    <property type="match status" value="1"/>
</dbReference>
<evidence type="ECO:0000259" key="1">
    <source>
        <dbReference type="Pfam" id="PF00561"/>
    </source>
</evidence>
<dbReference type="Proteomes" id="UP000316425">
    <property type="component" value="Unassembled WGS sequence"/>
</dbReference>
<dbReference type="PANTHER" id="PTHR46438:SF11">
    <property type="entry name" value="LIPASE-RELATED"/>
    <property type="match status" value="1"/>
</dbReference>
<dbReference type="PRINTS" id="PR00111">
    <property type="entry name" value="ABHYDROLASE"/>
</dbReference>
<dbReference type="PRINTS" id="PR00412">
    <property type="entry name" value="EPOXHYDRLASE"/>
</dbReference>
<gene>
    <name evidence="2" type="ORF">FPQ13_06595</name>
</gene>
<dbReference type="InterPro" id="IPR029058">
    <property type="entry name" value="AB_hydrolase_fold"/>
</dbReference>
<evidence type="ECO:0000313" key="3">
    <source>
        <dbReference type="Proteomes" id="UP000316425"/>
    </source>
</evidence>
<reference evidence="2 3" key="1">
    <citation type="submission" date="2019-07" db="EMBL/GenBank/DDBJ databases">
        <title>Allobacillus sp. nov. SKP isolated from shrimp paste of Euphausiacea.</title>
        <authorList>
            <person name="Kanchanasin P."/>
            <person name="Tanasupawat S."/>
            <person name="Shi W."/>
            <person name="Wu L."/>
            <person name="Ma J."/>
        </authorList>
    </citation>
    <scope>NUCLEOTIDE SEQUENCE [LARGE SCALE GENOMIC DNA]</scope>
    <source>
        <strain evidence="2 3">SKP4-8</strain>
    </source>
</reference>
<comment type="caution">
    <text evidence="2">The sequence shown here is derived from an EMBL/GenBank/DDBJ whole genome shotgun (WGS) entry which is preliminary data.</text>
</comment>
<dbReference type="GO" id="GO:0016787">
    <property type="term" value="F:hydrolase activity"/>
    <property type="evidence" value="ECO:0007669"/>
    <property type="project" value="UniProtKB-KW"/>
</dbReference>
<dbReference type="PANTHER" id="PTHR46438">
    <property type="entry name" value="ALPHA/BETA-HYDROLASES SUPERFAMILY PROTEIN"/>
    <property type="match status" value="1"/>
</dbReference>
<accession>A0A556PM43</accession>
<dbReference type="InterPro" id="IPR000073">
    <property type="entry name" value="AB_hydrolase_1"/>
</dbReference>
<dbReference type="EMBL" id="VMHE01000009">
    <property type="protein sequence ID" value="TSJ65470.1"/>
    <property type="molecule type" value="Genomic_DNA"/>
</dbReference>
<organism evidence="2 3">
    <name type="scientific">Allobacillus salarius</name>
    <dbReference type="NCBI Taxonomy" id="1955272"/>
    <lineage>
        <taxon>Bacteria</taxon>
        <taxon>Bacillati</taxon>
        <taxon>Bacillota</taxon>
        <taxon>Bacilli</taxon>
        <taxon>Bacillales</taxon>
        <taxon>Bacillaceae</taxon>
        <taxon>Allobacillus</taxon>
    </lineage>
</organism>
<dbReference type="InterPro" id="IPR000639">
    <property type="entry name" value="Epox_hydrolase-like"/>
</dbReference>
<sequence>MVDDQLTKETIEINKTKIYCEYAINDRPPLFLIHGFLASTYTFNRVIPLLAEDFSIVAFDLPGFGRSEKSTSFNYSFEGYSQLVNDLMDYFQMDKVFIAGHSMGGQVALYTAKNFPDRVNKLVLLNSSGYLMKPAQKYVTASYLPFFPSFLMRYFKRIGAEKTLQNVLYDHSLINQEMIDVYEKPFLKKDFYRSLVRIIRQREGDLSTEQLNLINHPTLLLWGKNDKITPLRTGKRLAEDLANATLKTYNQTGHLITDERPNEIVDEMKHFLLE</sequence>